<name>A0A9Q8ZDU0_CURCL</name>
<dbReference type="VEuPathDB" id="FungiDB:yc1106_08735"/>
<sequence>MQVQVALSIGLSIAQQYPLPVTYHTVLKSPVDPDITISFKQPDPGTCATVSGMQKQYSGYINLPPFTLAPFQQNYSINTFFWFFEAQDNPETAPLTIWLSGGPGQSSMAGLFTEVGPCEVILRPDGSYATQPRLWSWNRKSNLLFIDQPTQTGFSYDERTNASIDFSNDYPTDSSVRKQPLPLPADVPVWRFKNGTFASGLTTNTEGLSAIAARSAWHFLQGFLSAFPKFNPGARPGGNVVKSAAINLFAESYGGVYGPTFADFFEEQNERRKNGTISSAALEIHLGSLGIVSGVLDVVITTTSSLEFAHDNTYCIKGINFTTYRDAIATVNKEMGCRDLIMECRALAAKNDPNSLGIDKDTNKICASAALTCQLAGSPASAIPRSVYDWRVEPQIQPSAAYGEYLNDAKVLQSIGSPINFTINSIAVMKAFSFSKYRSLKKTPETTEFLTYSVDGDAARGNQVESLARLLARGIKVALINGDADLIGNWYGGQNVSLELAGLVPGYDTAFPASGYANIVVNDSYIGGVVRQYGNLSFSRIYDAGHQLPHYQPETAFAVFNRIIQGRDISKGRVVDLSTFKTKGPSASLHKNAVPPEPESVCWIREAAATCTKEERAAIRQGEGMVKAGIWTPSETIVKNEARS</sequence>
<organism evidence="7 8">
    <name type="scientific">Curvularia clavata</name>
    <dbReference type="NCBI Taxonomy" id="95742"/>
    <lineage>
        <taxon>Eukaryota</taxon>
        <taxon>Fungi</taxon>
        <taxon>Dikarya</taxon>
        <taxon>Ascomycota</taxon>
        <taxon>Pezizomycotina</taxon>
        <taxon>Dothideomycetes</taxon>
        <taxon>Pleosporomycetidae</taxon>
        <taxon>Pleosporales</taxon>
        <taxon>Pleosporineae</taxon>
        <taxon>Pleosporaceae</taxon>
        <taxon>Curvularia</taxon>
    </lineage>
</organism>
<keyword evidence="4 6" id="KW-0378">Hydrolase</keyword>
<dbReference type="InterPro" id="IPR001563">
    <property type="entry name" value="Peptidase_S10"/>
</dbReference>
<evidence type="ECO:0000313" key="7">
    <source>
        <dbReference type="EMBL" id="USP81461.1"/>
    </source>
</evidence>
<dbReference type="SUPFAM" id="SSF53474">
    <property type="entry name" value="alpha/beta-Hydrolases"/>
    <property type="match status" value="1"/>
</dbReference>
<keyword evidence="8" id="KW-1185">Reference proteome</keyword>
<dbReference type="AlphaFoldDB" id="A0A9Q8ZDU0"/>
<evidence type="ECO:0000256" key="2">
    <source>
        <dbReference type="ARBA" id="ARBA00022645"/>
    </source>
</evidence>
<dbReference type="Gene3D" id="3.40.50.1820">
    <property type="entry name" value="alpha/beta hydrolase"/>
    <property type="match status" value="1"/>
</dbReference>
<dbReference type="Proteomes" id="UP001056012">
    <property type="component" value="Chromosome 7"/>
</dbReference>
<evidence type="ECO:0000256" key="3">
    <source>
        <dbReference type="ARBA" id="ARBA00022670"/>
    </source>
</evidence>
<keyword evidence="2 6" id="KW-0121">Carboxypeptidase</keyword>
<proteinExistence type="inferred from homology"/>
<dbReference type="EMBL" id="CP089280">
    <property type="protein sequence ID" value="USP81461.1"/>
    <property type="molecule type" value="Genomic_DNA"/>
</dbReference>
<keyword evidence="3 6" id="KW-0645">Protease</keyword>
<gene>
    <name evidence="7" type="ORF">yc1106_08735</name>
</gene>
<dbReference type="PROSITE" id="PS00131">
    <property type="entry name" value="CARBOXYPEPT_SER_SER"/>
    <property type="match status" value="1"/>
</dbReference>
<dbReference type="InterPro" id="IPR029058">
    <property type="entry name" value="AB_hydrolase_fold"/>
</dbReference>
<dbReference type="GO" id="GO:0006508">
    <property type="term" value="P:proteolysis"/>
    <property type="evidence" value="ECO:0007669"/>
    <property type="project" value="UniProtKB-KW"/>
</dbReference>
<evidence type="ECO:0000256" key="6">
    <source>
        <dbReference type="RuleBase" id="RU361156"/>
    </source>
</evidence>
<evidence type="ECO:0000256" key="5">
    <source>
        <dbReference type="ARBA" id="ARBA00023180"/>
    </source>
</evidence>
<evidence type="ECO:0000256" key="4">
    <source>
        <dbReference type="ARBA" id="ARBA00022801"/>
    </source>
</evidence>
<evidence type="ECO:0000256" key="1">
    <source>
        <dbReference type="ARBA" id="ARBA00009431"/>
    </source>
</evidence>
<evidence type="ECO:0000313" key="8">
    <source>
        <dbReference type="Proteomes" id="UP001056012"/>
    </source>
</evidence>
<accession>A0A9Q8ZDU0</accession>
<dbReference type="EC" id="3.4.16.-" evidence="6"/>
<dbReference type="PANTHER" id="PTHR11802:SF404">
    <property type="entry name" value="CARBOXYPEPTIDASE"/>
    <property type="match status" value="1"/>
</dbReference>
<comment type="similarity">
    <text evidence="1 6">Belongs to the peptidase S10 family.</text>
</comment>
<dbReference type="InterPro" id="IPR018202">
    <property type="entry name" value="Ser_caboxypep_ser_AS"/>
</dbReference>
<dbReference type="OrthoDB" id="443318at2759"/>
<reference evidence="7" key="1">
    <citation type="submission" date="2021-12" db="EMBL/GenBank/DDBJ databases">
        <title>Curvularia clavata genome.</title>
        <authorList>
            <person name="Cao Y."/>
        </authorList>
    </citation>
    <scope>NUCLEOTIDE SEQUENCE</scope>
    <source>
        <strain evidence="7">Yc1106</strain>
    </source>
</reference>
<keyword evidence="5" id="KW-0325">Glycoprotein</keyword>
<dbReference type="PANTHER" id="PTHR11802">
    <property type="entry name" value="SERINE PROTEASE FAMILY S10 SERINE CARBOXYPEPTIDASE"/>
    <property type="match status" value="1"/>
</dbReference>
<dbReference type="Pfam" id="PF00450">
    <property type="entry name" value="Peptidase_S10"/>
    <property type="match status" value="1"/>
</dbReference>
<dbReference type="GO" id="GO:0000324">
    <property type="term" value="C:fungal-type vacuole"/>
    <property type="evidence" value="ECO:0007669"/>
    <property type="project" value="TreeGrafter"/>
</dbReference>
<dbReference type="PRINTS" id="PR00724">
    <property type="entry name" value="CRBOXYPTASEC"/>
</dbReference>
<protein>
    <recommendedName>
        <fullName evidence="6">Carboxypeptidase</fullName>
        <ecNumber evidence="6">3.4.16.-</ecNumber>
    </recommendedName>
</protein>
<dbReference type="GO" id="GO:0004185">
    <property type="term" value="F:serine-type carboxypeptidase activity"/>
    <property type="evidence" value="ECO:0007669"/>
    <property type="project" value="UniProtKB-UniRule"/>
</dbReference>